<dbReference type="Proteomes" id="UP001228049">
    <property type="component" value="Unassembled WGS sequence"/>
</dbReference>
<evidence type="ECO:0000313" key="3">
    <source>
        <dbReference type="Proteomes" id="UP001228049"/>
    </source>
</evidence>
<reference evidence="2" key="1">
    <citation type="submission" date="2023-04" db="EMBL/GenBank/DDBJ databases">
        <title>Chromosome-level genome of Chaenocephalus aceratus.</title>
        <authorList>
            <person name="Park H."/>
        </authorList>
    </citation>
    <scope>NUCLEOTIDE SEQUENCE</scope>
    <source>
        <strain evidence="2">DE</strain>
        <tissue evidence="2">Muscle</tissue>
    </source>
</reference>
<organism evidence="2 3">
    <name type="scientific">Dissostichus eleginoides</name>
    <name type="common">Patagonian toothfish</name>
    <name type="synonym">Dissostichus amissus</name>
    <dbReference type="NCBI Taxonomy" id="100907"/>
    <lineage>
        <taxon>Eukaryota</taxon>
        <taxon>Metazoa</taxon>
        <taxon>Chordata</taxon>
        <taxon>Craniata</taxon>
        <taxon>Vertebrata</taxon>
        <taxon>Euteleostomi</taxon>
        <taxon>Actinopterygii</taxon>
        <taxon>Neopterygii</taxon>
        <taxon>Teleostei</taxon>
        <taxon>Neoteleostei</taxon>
        <taxon>Acanthomorphata</taxon>
        <taxon>Eupercaria</taxon>
        <taxon>Perciformes</taxon>
        <taxon>Notothenioidei</taxon>
        <taxon>Nototheniidae</taxon>
        <taxon>Dissostichus</taxon>
    </lineage>
</organism>
<dbReference type="AlphaFoldDB" id="A0AAD9FJX5"/>
<comment type="caution">
    <text evidence="2">The sequence shown here is derived from an EMBL/GenBank/DDBJ whole genome shotgun (WGS) entry which is preliminary data.</text>
</comment>
<gene>
    <name evidence="2" type="ORF">KUDE01_011761</name>
</gene>
<protein>
    <submittedName>
        <fullName evidence="2">Nonribosomal peptide synthase dtpA</fullName>
    </submittedName>
</protein>
<dbReference type="EMBL" id="JASDAP010000004">
    <property type="protein sequence ID" value="KAK1904579.1"/>
    <property type="molecule type" value="Genomic_DNA"/>
</dbReference>
<keyword evidence="3" id="KW-1185">Reference proteome</keyword>
<evidence type="ECO:0000256" key="1">
    <source>
        <dbReference type="SAM" id="MobiDB-lite"/>
    </source>
</evidence>
<accession>A0AAD9FJX5</accession>
<proteinExistence type="predicted"/>
<sequence>ESATRAGPREQPDMRLNSIRLSTPTGLNPLLHLKQYFIRKIAKKNDLSPQPIMRLHGALISIVGVCSPTSRRRRLGAAWSGDTGPPRSSE</sequence>
<feature type="non-terminal residue" evidence="2">
    <location>
        <position position="1"/>
    </location>
</feature>
<evidence type="ECO:0000313" key="2">
    <source>
        <dbReference type="EMBL" id="KAK1904579.1"/>
    </source>
</evidence>
<name>A0AAD9FJX5_DISEL</name>
<feature type="region of interest" description="Disordered" evidence="1">
    <location>
        <begin position="1"/>
        <end position="20"/>
    </location>
</feature>
<feature type="non-terminal residue" evidence="2">
    <location>
        <position position="90"/>
    </location>
</feature>